<proteinExistence type="predicted"/>
<comment type="caution">
    <text evidence="2">The sequence shown here is derived from an EMBL/GenBank/DDBJ whole genome shotgun (WGS) entry which is preliminary data.</text>
</comment>
<evidence type="ECO:0000256" key="1">
    <source>
        <dbReference type="SAM" id="Phobius"/>
    </source>
</evidence>
<evidence type="ECO:0000313" key="2">
    <source>
        <dbReference type="EMBL" id="PAV30321.1"/>
    </source>
</evidence>
<dbReference type="RefSeq" id="WP_095654923.1">
    <property type="nucleotide sequence ID" value="NZ_NPOA01000004.1"/>
</dbReference>
<evidence type="ECO:0000313" key="3">
    <source>
        <dbReference type="Proteomes" id="UP000218887"/>
    </source>
</evidence>
<gene>
    <name evidence="2" type="ORF">CIL05_07575</name>
</gene>
<protein>
    <submittedName>
        <fullName evidence="2">Uncharacterized protein</fullName>
    </submittedName>
</protein>
<reference evidence="2 3" key="1">
    <citation type="submission" date="2017-08" db="EMBL/GenBank/DDBJ databases">
        <title>Virgibacillus indicus sp. nov. and Virgibacillus profoundi sp. nov, two moderately halophilic bacteria isolated from marine sediment by using the Microfluidic Streak Plate.</title>
        <authorList>
            <person name="Xu B."/>
            <person name="Hu B."/>
            <person name="Wang J."/>
            <person name="Zhu Y."/>
            <person name="Huang L."/>
            <person name="Du W."/>
            <person name="Huang Y."/>
        </authorList>
    </citation>
    <scope>NUCLEOTIDE SEQUENCE [LARGE SCALE GENOMIC DNA]</scope>
    <source>
        <strain evidence="2 3">IO3-P3-H5</strain>
    </source>
</reference>
<keyword evidence="3" id="KW-1185">Reference proteome</keyword>
<sequence>MSNKEYPTAKELLDSGKWKLHKTIKDKLAGLYVYVEEINEGESKKYRIHKMNFFTKRGVLVYGSLSVILGSVKWLLNLIQKEMGDAALGEILDEIKEMRLARKHRLDTGKSFGTGQGFRSMDDVDREVERILRKVSK</sequence>
<dbReference type="EMBL" id="NPOA01000004">
    <property type="protein sequence ID" value="PAV30321.1"/>
    <property type="molecule type" value="Genomic_DNA"/>
</dbReference>
<keyword evidence="1" id="KW-0812">Transmembrane</keyword>
<dbReference type="AlphaFoldDB" id="A0A2A2IE84"/>
<organism evidence="2 3">
    <name type="scientific">Virgibacillus profundi</name>
    <dbReference type="NCBI Taxonomy" id="2024555"/>
    <lineage>
        <taxon>Bacteria</taxon>
        <taxon>Bacillati</taxon>
        <taxon>Bacillota</taxon>
        <taxon>Bacilli</taxon>
        <taxon>Bacillales</taxon>
        <taxon>Bacillaceae</taxon>
        <taxon>Virgibacillus</taxon>
    </lineage>
</organism>
<feature type="transmembrane region" description="Helical" evidence="1">
    <location>
        <begin position="59"/>
        <end position="76"/>
    </location>
</feature>
<keyword evidence="1" id="KW-0472">Membrane</keyword>
<keyword evidence="1" id="KW-1133">Transmembrane helix</keyword>
<accession>A0A2A2IE84</accession>
<dbReference type="Proteomes" id="UP000218887">
    <property type="component" value="Unassembled WGS sequence"/>
</dbReference>
<name>A0A2A2IE84_9BACI</name>